<evidence type="ECO:0000256" key="1">
    <source>
        <dbReference type="ARBA" id="ARBA00004606"/>
    </source>
</evidence>
<dbReference type="GO" id="GO:0016020">
    <property type="term" value="C:membrane"/>
    <property type="evidence" value="ECO:0007669"/>
    <property type="project" value="UniProtKB-SubCell"/>
</dbReference>
<evidence type="ECO:0000256" key="7">
    <source>
        <dbReference type="ARBA" id="ARBA00022692"/>
    </source>
</evidence>
<gene>
    <name evidence="14" type="ORF">G7Y89_g11592</name>
</gene>
<dbReference type="PANTHER" id="PTHR23033">
    <property type="entry name" value="BETA1,3-GALACTOSYLTRANSFERASE"/>
    <property type="match status" value="1"/>
</dbReference>
<proteinExistence type="inferred from homology"/>
<evidence type="ECO:0000256" key="9">
    <source>
        <dbReference type="ARBA" id="ARBA00022968"/>
    </source>
</evidence>
<keyword evidence="7 12" id="KW-0812">Transmembrane</keyword>
<comment type="subcellular location">
    <subcellularLocation>
        <location evidence="1">Membrane</location>
        <topology evidence="1">Single-pass type II membrane protein</topology>
    </subcellularLocation>
</comment>
<dbReference type="EC" id="2.4.1.122" evidence="4"/>
<keyword evidence="8" id="KW-0547">Nucleotide-binding</keyword>
<keyword evidence="10 12" id="KW-1133">Transmembrane helix</keyword>
<keyword evidence="11 12" id="KW-0472">Membrane</keyword>
<evidence type="ECO:0000256" key="10">
    <source>
        <dbReference type="ARBA" id="ARBA00022989"/>
    </source>
</evidence>
<feature type="transmembrane region" description="Helical" evidence="12">
    <location>
        <begin position="7"/>
        <end position="26"/>
    </location>
</feature>
<dbReference type="InterPro" id="IPR003378">
    <property type="entry name" value="Fringe-like_glycosylTrfase"/>
</dbReference>
<dbReference type="Pfam" id="PF02434">
    <property type="entry name" value="Fringe"/>
    <property type="match status" value="1"/>
</dbReference>
<dbReference type="InterPro" id="IPR026050">
    <property type="entry name" value="C1GALT1/C1GALT1_chp1"/>
</dbReference>
<dbReference type="AlphaFoldDB" id="A0A8H4RAJ6"/>
<reference evidence="14 15" key="1">
    <citation type="submission" date="2020-03" db="EMBL/GenBank/DDBJ databases">
        <title>Draft Genome Sequence of Cudoniella acicularis.</title>
        <authorList>
            <person name="Buettner E."/>
            <person name="Kellner H."/>
        </authorList>
    </citation>
    <scope>NUCLEOTIDE SEQUENCE [LARGE SCALE GENOMIC DNA]</scope>
    <source>
        <strain evidence="14 15">DSM 108380</strain>
    </source>
</reference>
<dbReference type="Gene3D" id="3.90.550.50">
    <property type="match status" value="1"/>
</dbReference>
<evidence type="ECO:0000256" key="8">
    <source>
        <dbReference type="ARBA" id="ARBA00022741"/>
    </source>
</evidence>
<comment type="caution">
    <text evidence="14">The sequence shown here is derived from an EMBL/GenBank/DDBJ whole genome shotgun (WGS) entry which is preliminary data.</text>
</comment>
<evidence type="ECO:0000256" key="3">
    <source>
        <dbReference type="ARBA" id="ARBA00006462"/>
    </source>
</evidence>
<evidence type="ECO:0000256" key="12">
    <source>
        <dbReference type="SAM" id="Phobius"/>
    </source>
</evidence>
<keyword evidence="9" id="KW-0735">Signal-anchor</keyword>
<dbReference type="GO" id="GO:0016263">
    <property type="term" value="F:glycoprotein-N-acetylgalactosamine 3-beta-galactosyltransferase activity"/>
    <property type="evidence" value="ECO:0007669"/>
    <property type="project" value="UniProtKB-EC"/>
</dbReference>
<sequence length="434" mass="49213">MFKFRSSIFRFLVVAVVLLAIVHFYISVPVEDTYQSTWDWRLESHNDDACSLFSGLERVVITVKTGATESLKRIPTQLQTSLRCAPHVYVFSDMAQMIGETQVYDALDTIPTEVTEGNSDFDIYRKQQELGDPAKVPSVLRDFKDPRNPEALAAWTLDKYKSLHVVEKAWALQPDMDWYFHIDADTYVIWSSLISWIQRLDAQKESFIGSLSYIVGKPFAHGGSGLLLSNAATRNLVVTHNGTAASWDYKMHENCCGDWVLAQVLNDYGIKLMNSWPTLNGETPDTIPFASDHWCQPVVTLHHITPTEAERFGKFEQRRENKSAPVLYAEIFKDLLFDTIPDELADWDNMAKDEAVSNITSVEGCIEACANNSDCFQSLYTGDECSLGTKNFRFGEKHAPEGNKKWQSSWNRTRIAAWVSKQTPCNSVAFPFQE</sequence>
<evidence type="ECO:0000313" key="14">
    <source>
        <dbReference type="EMBL" id="KAF4626569.1"/>
    </source>
</evidence>
<organism evidence="14 15">
    <name type="scientific">Cudoniella acicularis</name>
    <dbReference type="NCBI Taxonomy" id="354080"/>
    <lineage>
        <taxon>Eukaryota</taxon>
        <taxon>Fungi</taxon>
        <taxon>Dikarya</taxon>
        <taxon>Ascomycota</taxon>
        <taxon>Pezizomycotina</taxon>
        <taxon>Leotiomycetes</taxon>
        <taxon>Helotiales</taxon>
        <taxon>Tricladiaceae</taxon>
        <taxon>Cudoniella</taxon>
    </lineage>
</organism>
<dbReference type="GO" id="GO:0000166">
    <property type="term" value="F:nucleotide binding"/>
    <property type="evidence" value="ECO:0007669"/>
    <property type="project" value="UniProtKB-KW"/>
</dbReference>
<evidence type="ECO:0000256" key="4">
    <source>
        <dbReference type="ARBA" id="ARBA00012557"/>
    </source>
</evidence>
<comment type="pathway">
    <text evidence="2">Protein modification; protein glycosylation.</text>
</comment>
<evidence type="ECO:0000256" key="6">
    <source>
        <dbReference type="ARBA" id="ARBA00022679"/>
    </source>
</evidence>
<keyword evidence="6" id="KW-0808">Transferase</keyword>
<evidence type="ECO:0000259" key="13">
    <source>
        <dbReference type="Pfam" id="PF02434"/>
    </source>
</evidence>
<dbReference type="PANTHER" id="PTHR23033:SF47">
    <property type="entry name" value="APPLE DOMAIN-CONTAINING PROTEIN-RELATED"/>
    <property type="match status" value="1"/>
</dbReference>
<keyword evidence="5" id="KW-0328">Glycosyltransferase</keyword>
<dbReference type="OrthoDB" id="414175at2759"/>
<feature type="domain" description="Fringe-like glycosyltransferase" evidence="13">
    <location>
        <begin position="164"/>
        <end position="257"/>
    </location>
</feature>
<keyword evidence="15" id="KW-1185">Reference proteome</keyword>
<dbReference type="Proteomes" id="UP000566819">
    <property type="component" value="Unassembled WGS sequence"/>
</dbReference>
<evidence type="ECO:0000313" key="15">
    <source>
        <dbReference type="Proteomes" id="UP000566819"/>
    </source>
</evidence>
<evidence type="ECO:0000256" key="5">
    <source>
        <dbReference type="ARBA" id="ARBA00022676"/>
    </source>
</evidence>
<accession>A0A8H4RAJ6</accession>
<protein>
    <recommendedName>
        <fullName evidence="4">N-acetylgalactosaminide beta-1,3-galactosyltransferase</fullName>
        <ecNumber evidence="4">2.4.1.122</ecNumber>
    </recommendedName>
</protein>
<evidence type="ECO:0000256" key="11">
    <source>
        <dbReference type="ARBA" id="ARBA00023136"/>
    </source>
</evidence>
<evidence type="ECO:0000256" key="2">
    <source>
        <dbReference type="ARBA" id="ARBA00004922"/>
    </source>
</evidence>
<comment type="similarity">
    <text evidence="3">Belongs to the glycosyltransferase 31 family. Beta3-Gal-T subfamily.</text>
</comment>
<name>A0A8H4RAJ6_9HELO</name>
<dbReference type="EMBL" id="JAAMPI010001129">
    <property type="protein sequence ID" value="KAF4626569.1"/>
    <property type="molecule type" value="Genomic_DNA"/>
</dbReference>